<reference evidence="3" key="2">
    <citation type="submission" date="2023-04" db="EMBL/GenBank/DDBJ databases">
        <authorList>
            <person name="Bu L."/>
            <person name="Lu L."/>
            <person name="Laidemitt M.R."/>
            <person name="Zhang S.M."/>
            <person name="Mutuku M."/>
            <person name="Mkoji G."/>
            <person name="Steinauer M."/>
            <person name="Loker E.S."/>
        </authorList>
    </citation>
    <scope>NUCLEOTIDE SEQUENCE</scope>
    <source>
        <strain evidence="3">KasaAsao</strain>
        <tissue evidence="3">Whole Snail</tissue>
    </source>
</reference>
<keyword evidence="1" id="KW-0472">Membrane</keyword>
<reference evidence="3" key="1">
    <citation type="journal article" date="2023" name="PLoS Negl. Trop. Dis.">
        <title>A genome sequence for Biomphalaria pfeifferi, the major vector snail for the human-infecting parasite Schistosoma mansoni.</title>
        <authorList>
            <person name="Bu L."/>
            <person name="Lu L."/>
            <person name="Laidemitt M.R."/>
            <person name="Zhang S.M."/>
            <person name="Mutuku M."/>
            <person name="Mkoji G."/>
            <person name="Steinauer M."/>
            <person name="Loker E.S."/>
        </authorList>
    </citation>
    <scope>NUCLEOTIDE SEQUENCE</scope>
    <source>
        <strain evidence="3">KasaAsao</strain>
    </source>
</reference>
<comment type="caution">
    <text evidence="3">The sequence shown here is derived from an EMBL/GenBank/DDBJ whole genome shotgun (WGS) entry which is preliminary data.</text>
</comment>
<evidence type="ECO:0000313" key="4">
    <source>
        <dbReference type="Proteomes" id="UP001233172"/>
    </source>
</evidence>
<feature type="chain" id="PRO_5042283951" evidence="2">
    <location>
        <begin position="30"/>
        <end position="77"/>
    </location>
</feature>
<feature type="transmembrane region" description="Helical" evidence="1">
    <location>
        <begin position="50"/>
        <end position="71"/>
    </location>
</feature>
<keyword evidence="2" id="KW-0732">Signal</keyword>
<name>A0AAD8FL35_BIOPF</name>
<evidence type="ECO:0000313" key="3">
    <source>
        <dbReference type="EMBL" id="KAK0068972.1"/>
    </source>
</evidence>
<keyword evidence="1" id="KW-0812">Transmembrane</keyword>
<dbReference type="AlphaFoldDB" id="A0AAD8FL35"/>
<evidence type="ECO:0000256" key="2">
    <source>
        <dbReference type="SAM" id="SignalP"/>
    </source>
</evidence>
<dbReference type="EMBL" id="JASAOG010000004">
    <property type="protein sequence ID" value="KAK0068972.1"/>
    <property type="molecule type" value="Genomic_DNA"/>
</dbReference>
<keyword evidence="4" id="KW-1185">Reference proteome</keyword>
<organism evidence="3 4">
    <name type="scientific">Biomphalaria pfeifferi</name>
    <name type="common">Bloodfluke planorb</name>
    <name type="synonym">Freshwater snail</name>
    <dbReference type="NCBI Taxonomy" id="112525"/>
    <lineage>
        <taxon>Eukaryota</taxon>
        <taxon>Metazoa</taxon>
        <taxon>Spiralia</taxon>
        <taxon>Lophotrochozoa</taxon>
        <taxon>Mollusca</taxon>
        <taxon>Gastropoda</taxon>
        <taxon>Heterobranchia</taxon>
        <taxon>Euthyneura</taxon>
        <taxon>Panpulmonata</taxon>
        <taxon>Hygrophila</taxon>
        <taxon>Lymnaeoidea</taxon>
        <taxon>Planorbidae</taxon>
        <taxon>Biomphalaria</taxon>
    </lineage>
</organism>
<evidence type="ECO:0000256" key="1">
    <source>
        <dbReference type="SAM" id="Phobius"/>
    </source>
</evidence>
<dbReference type="Proteomes" id="UP001233172">
    <property type="component" value="Unassembled WGS sequence"/>
</dbReference>
<accession>A0AAD8FL35</accession>
<protein>
    <submittedName>
        <fullName evidence="3">Uncharacterized protein</fullName>
    </submittedName>
</protein>
<feature type="signal peptide" evidence="2">
    <location>
        <begin position="1"/>
        <end position="29"/>
    </location>
</feature>
<sequence>MVACGFSIYLCCLAALLTVSLVTEYAGRGDVVEVTAEVSLARRDDWIGEMLTSFSSYNTYLCLDLFCVLLSKTLNKY</sequence>
<keyword evidence="1" id="KW-1133">Transmembrane helix</keyword>
<proteinExistence type="predicted"/>
<gene>
    <name evidence="3" type="ORF">Bpfe_001935</name>
</gene>